<evidence type="ECO:0000256" key="13">
    <source>
        <dbReference type="ARBA" id="ARBA00023288"/>
    </source>
</evidence>
<evidence type="ECO:0000256" key="2">
    <source>
        <dbReference type="ARBA" id="ARBA00004635"/>
    </source>
</evidence>
<evidence type="ECO:0000256" key="8">
    <source>
        <dbReference type="ARBA" id="ARBA00022801"/>
    </source>
</evidence>
<dbReference type="Proteomes" id="UP000504635">
    <property type="component" value="Unplaced"/>
</dbReference>
<dbReference type="GeneID" id="115886859"/>
<evidence type="ECO:0000256" key="4">
    <source>
        <dbReference type="ARBA" id="ARBA00011984"/>
    </source>
</evidence>
<keyword evidence="8" id="KW-0378">Hydrolase</keyword>
<dbReference type="PROSITE" id="PS51419">
    <property type="entry name" value="RAB"/>
    <property type="match status" value="1"/>
</dbReference>
<evidence type="ECO:0000313" key="16">
    <source>
        <dbReference type="RefSeq" id="XP_030762023.1"/>
    </source>
</evidence>
<dbReference type="PRINTS" id="PR00449">
    <property type="entry name" value="RASTRNSFRMNG"/>
</dbReference>
<keyword evidence="15" id="KW-1185">Reference proteome</keyword>
<dbReference type="SMART" id="SM00175">
    <property type="entry name" value="RAB"/>
    <property type="match status" value="1"/>
</dbReference>
<dbReference type="PANTHER" id="PTHR47980">
    <property type="entry name" value="LD44762P"/>
    <property type="match status" value="1"/>
</dbReference>
<dbReference type="Pfam" id="PF00071">
    <property type="entry name" value="Ras"/>
    <property type="match status" value="1"/>
</dbReference>
<dbReference type="GO" id="GO:0005768">
    <property type="term" value="C:endosome"/>
    <property type="evidence" value="ECO:0007669"/>
    <property type="project" value="UniProtKB-SubCell"/>
</dbReference>
<evidence type="ECO:0000256" key="12">
    <source>
        <dbReference type="ARBA" id="ARBA00023157"/>
    </source>
</evidence>
<dbReference type="InterPro" id="IPR050305">
    <property type="entry name" value="Small_GTPase_Rab"/>
</dbReference>
<dbReference type="SMART" id="SM00173">
    <property type="entry name" value="RAS"/>
    <property type="match status" value="1"/>
</dbReference>
<dbReference type="PROSITE" id="PS51420">
    <property type="entry name" value="RHO"/>
    <property type="match status" value="1"/>
</dbReference>
<evidence type="ECO:0000256" key="5">
    <source>
        <dbReference type="ARBA" id="ARBA00022481"/>
    </source>
</evidence>
<evidence type="ECO:0000256" key="3">
    <source>
        <dbReference type="ARBA" id="ARBA00006270"/>
    </source>
</evidence>
<gene>
    <name evidence="16" type="primary">LOC115886859</name>
</gene>
<evidence type="ECO:0000256" key="10">
    <source>
        <dbReference type="ARBA" id="ARBA00023134"/>
    </source>
</evidence>
<evidence type="ECO:0000256" key="14">
    <source>
        <dbReference type="ARBA" id="ARBA00023289"/>
    </source>
</evidence>
<dbReference type="OrthoDB" id="9989112at2759"/>
<keyword evidence="9" id="KW-0007">Acetylation</keyword>
<dbReference type="AlphaFoldDB" id="A0A6J2YDQ1"/>
<evidence type="ECO:0000256" key="9">
    <source>
        <dbReference type="ARBA" id="ARBA00022990"/>
    </source>
</evidence>
<comment type="subcellular location">
    <subcellularLocation>
        <location evidence="1">Endosome</location>
    </subcellularLocation>
    <subcellularLocation>
        <location evidence="2">Membrane</location>
        <topology evidence="2">Lipid-anchor</topology>
    </subcellularLocation>
</comment>
<dbReference type="PROSITE" id="PS51421">
    <property type="entry name" value="RAS"/>
    <property type="match status" value="1"/>
</dbReference>
<organism evidence="15 16">
    <name type="scientific">Sitophilus oryzae</name>
    <name type="common">Rice weevil</name>
    <name type="synonym">Curculio oryzae</name>
    <dbReference type="NCBI Taxonomy" id="7048"/>
    <lineage>
        <taxon>Eukaryota</taxon>
        <taxon>Metazoa</taxon>
        <taxon>Ecdysozoa</taxon>
        <taxon>Arthropoda</taxon>
        <taxon>Hexapoda</taxon>
        <taxon>Insecta</taxon>
        <taxon>Pterygota</taxon>
        <taxon>Neoptera</taxon>
        <taxon>Endopterygota</taxon>
        <taxon>Coleoptera</taxon>
        <taxon>Polyphaga</taxon>
        <taxon>Cucujiformia</taxon>
        <taxon>Curculionidae</taxon>
        <taxon>Dryophthorinae</taxon>
        <taxon>Sitophilus</taxon>
    </lineage>
</organism>
<keyword evidence="14" id="KW-0636">Prenylation</keyword>
<keyword evidence="11" id="KW-0472">Membrane</keyword>
<keyword evidence="13" id="KW-0449">Lipoprotein</keyword>
<dbReference type="InterPro" id="IPR001806">
    <property type="entry name" value="Small_GTPase"/>
</dbReference>
<evidence type="ECO:0000256" key="11">
    <source>
        <dbReference type="ARBA" id="ARBA00023136"/>
    </source>
</evidence>
<dbReference type="FunCoup" id="A0A6J2YDQ1">
    <property type="interactions" value="78"/>
</dbReference>
<dbReference type="Gene3D" id="3.40.50.300">
    <property type="entry name" value="P-loop containing nucleotide triphosphate hydrolases"/>
    <property type="match status" value="1"/>
</dbReference>
<accession>A0A6J2YDQ1</accession>
<protein>
    <recommendedName>
        <fullName evidence="4">small monomeric GTPase</fullName>
        <ecNumber evidence="4">3.6.5.2</ecNumber>
    </recommendedName>
</protein>
<dbReference type="GO" id="GO:0005525">
    <property type="term" value="F:GTP binding"/>
    <property type="evidence" value="ECO:0007669"/>
    <property type="project" value="UniProtKB-KW"/>
</dbReference>
<dbReference type="KEGG" id="soy:115886859"/>
<dbReference type="SMART" id="SM00174">
    <property type="entry name" value="RHO"/>
    <property type="match status" value="1"/>
</dbReference>
<dbReference type="FunFam" id="3.40.50.300:FF:000402">
    <property type="entry name" value="Ras-related protein Rab-27A"/>
    <property type="match status" value="1"/>
</dbReference>
<keyword evidence="12" id="KW-1015">Disulfide bond</keyword>
<keyword evidence="6" id="KW-0547">Nucleotide-binding</keyword>
<evidence type="ECO:0000256" key="6">
    <source>
        <dbReference type="ARBA" id="ARBA00022741"/>
    </source>
</evidence>
<dbReference type="InterPro" id="IPR005225">
    <property type="entry name" value="Small_GTP-bd"/>
</dbReference>
<dbReference type="EC" id="3.6.5.2" evidence="4"/>
<dbReference type="SUPFAM" id="SSF52540">
    <property type="entry name" value="P-loop containing nucleoside triphosphate hydrolases"/>
    <property type="match status" value="1"/>
</dbReference>
<sequence length="211" mass="24301">MDYDYLIKFLALGDSGVGKTSFLYQYTDGTFNSRFISTVGIDFREKRMIYQSKGRNYRVHLQLWDTAGQERFRSLTTAFYRDAMGFLLLFDLTNEHSFLEIRNWIEQLRLHAYCDTPDIVLCGNKADLEDRRVVTEWRAREFAEINGLPYLETSAATGQNVSRAVETLLEKVMLRMETAVDMAMVPGQSGKFKDTGEFMLRSSSPAQKCTC</sequence>
<name>A0A6J2YDQ1_SITOR</name>
<dbReference type="InParanoid" id="A0A6J2YDQ1"/>
<comment type="similarity">
    <text evidence="3">Belongs to the small GTPase superfamily. Rab family.</text>
</comment>
<dbReference type="GO" id="GO:0016020">
    <property type="term" value="C:membrane"/>
    <property type="evidence" value="ECO:0007669"/>
    <property type="project" value="UniProtKB-SubCell"/>
</dbReference>
<dbReference type="InterPro" id="IPR027417">
    <property type="entry name" value="P-loop_NTPase"/>
</dbReference>
<dbReference type="SMART" id="SM00176">
    <property type="entry name" value="RAN"/>
    <property type="match status" value="1"/>
</dbReference>
<evidence type="ECO:0000256" key="1">
    <source>
        <dbReference type="ARBA" id="ARBA00004177"/>
    </source>
</evidence>
<dbReference type="RefSeq" id="XP_030762023.1">
    <property type="nucleotide sequence ID" value="XM_030906163.1"/>
</dbReference>
<evidence type="ECO:0000313" key="15">
    <source>
        <dbReference type="Proteomes" id="UP000504635"/>
    </source>
</evidence>
<keyword evidence="7" id="KW-0967">Endosome</keyword>
<evidence type="ECO:0000256" key="7">
    <source>
        <dbReference type="ARBA" id="ARBA00022753"/>
    </source>
</evidence>
<dbReference type="GO" id="GO:0003925">
    <property type="term" value="F:G protein activity"/>
    <property type="evidence" value="ECO:0007669"/>
    <property type="project" value="UniProtKB-EC"/>
</dbReference>
<keyword evidence="5" id="KW-0488">Methylation</keyword>
<dbReference type="CTD" id="31103"/>
<dbReference type="NCBIfam" id="TIGR00231">
    <property type="entry name" value="small_GTP"/>
    <property type="match status" value="1"/>
</dbReference>
<proteinExistence type="inferred from homology"/>
<keyword evidence="10" id="KW-0342">GTP-binding</keyword>
<reference evidence="16" key="1">
    <citation type="submission" date="2025-08" db="UniProtKB">
        <authorList>
            <consortium name="RefSeq"/>
        </authorList>
    </citation>
    <scope>IDENTIFICATION</scope>
    <source>
        <tissue evidence="16">Gonads</tissue>
    </source>
</reference>